<dbReference type="SMART" id="SM00267">
    <property type="entry name" value="GGDEF"/>
    <property type="match status" value="1"/>
</dbReference>
<dbReference type="PROSITE" id="PS50887">
    <property type="entry name" value="GGDEF"/>
    <property type="match status" value="1"/>
</dbReference>
<dbReference type="GO" id="GO:0043709">
    <property type="term" value="P:cell adhesion involved in single-species biofilm formation"/>
    <property type="evidence" value="ECO:0007669"/>
    <property type="project" value="TreeGrafter"/>
</dbReference>
<organism evidence="4">
    <name type="scientific">marine sediment metagenome</name>
    <dbReference type="NCBI Taxonomy" id="412755"/>
    <lineage>
        <taxon>unclassified sequences</taxon>
        <taxon>metagenomes</taxon>
        <taxon>ecological metagenomes</taxon>
    </lineage>
</organism>
<feature type="non-terminal residue" evidence="4">
    <location>
        <position position="1"/>
    </location>
</feature>
<dbReference type="EMBL" id="BARU01040165">
    <property type="protein sequence ID" value="GAH88523.1"/>
    <property type="molecule type" value="Genomic_DNA"/>
</dbReference>
<dbReference type="GO" id="GO:0007165">
    <property type="term" value="P:signal transduction"/>
    <property type="evidence" value="ECO:0007669"/>
    <property type="project" value="InterPro"/>
</dbReference>
<dbReference type="Pfam" id="PF00990">
    <property type="entry name" value="GGDEF"/>
    <property type="match status" value="1"/>
</dbReference>
<evidence type="ECO:0000313" key="4">
    <source>
        <dbReference type="EMBL" id="GAH88523.1"/>
    </source>
</evidence>
<dbReference type="GO" id="GO:1902201">
    <property type="term" value="P:negative regulation of bacterial-type flagellum-dependent cell motility"/>
    <property type="evidence" value="ECO:0007669"/>
    <property type="project" value="TreeGrafter"/>
</dbReference>
<dbReference type="InterPro" id="IPR029787">
    <property type="entry name" value="Nucleotide_cyclase"/>
</dbReference>
<dbReference type="Gene3D" id="3.30.70.270">
    <property type="match status" value="1"/>
</dbReference>
<reference evidence="4" key="1">
    <citation type="journal article" date="2014" name="Front. Microbiol.">
        <title>High frequency of phylogenetically diverse reductive dehalogenase-homologous genes in deep subseafloor sedimentary metagenomes.</title>
        <authorList>
            <person name="Kawai M."/>
            <person name="Futagami T."/>
            <person name="Toyoda A."/>
            <person name="Takaki Y."/>
            <person name="Nishi S."/>
            <person name="Hori S."/>
            <person name="Arai W."/>
            <person name="Tsubouchi T."/>
            <person name="Morono Y."/>
            <person name="Uchiyama I."/>
            <person name="Ito T."/>
            <person name="Fujiyama A."/>
            <person name="Inagaki F."/>
            <person name="Takami H."/>
        </authorList>
    </citation>
    <scope>NUCLEOTIDE SEQUENCE</scope>
    <source>
        <strain evidence="4">Expedition CK06-06</strain>
    </source>
</reference>
<protein>
    <submittedName>
        <fullName evidence="4">Uncharacterized protein</fullName>
    </submittedName>
</protein>
<gene>
    <name evidence="4" type="ORF">S03H2_62140</name>
</gene>
<dbReference type="InterPro" id="IPR050469">
    <property type="entry name" value="Diguanylate_Cyclase"/>
</dbReference>
<feature type="domain" description="HAMP" evidence="2">
    <location>
        <begin position="6"/>
        <end position="27"/>
    </location>
</feature>
<keyword evidence="1" id="KW-0175">Coiled coil</keyword>
<dbReference type="NCBIfam" id="TIGR00254">
    <property type="entry name" value="GGDEF"/>
    <property type="match status" value="1"/>
</dbReference>
<evidence type="ECO:0000259" key="3">
    <source>
        <dbReference type="PROSITE" id="PS50887"/>
    </source>
</evidence>
<comment type="caution">
    <text evidence="4">The sequence shown here is derived from an EMBL/GenBank/DDBJ whole genome shotgun (WGS) entry which is preliminary data.</text>
</comment>
<dbReference type="PROSITE" id="PS50885">
    <property type="entry name" value="HAMP"/>
    <property type="match status" value="1"/>
</dbReference>
<dbReference type="InterPro" id="IPR043128">
    <property type="entry name" value="Rev_trsase/Diguanyl_cyclase"/>
</dbReference>
<evidence type="ECO:0000259" key="2">
    <source>
        <dbReference type="PROSITE" id="PS50885"/>
    </source>
</evidence>
<proteinExistence type="predicted"/>
<dbReference type="GO" id="GO:0005886">
    <property type="term" value="C:plasma membrane"/>
    <property type="evidence" value="ECO:0007669"/>
    <property type="project" value="TreeGrafter"/>
</dbReference>
<accession>X1L2Z6</accession>
<feature type="domain" description="GGDEF" evidence="3">
    <location>
        <begin position="95"/>
        <end position="220"/>
    </location>
</feature>
<evidence type="ECO:0000256" key="1">
    <source>
        <dbReference type="SAM" id="Coils"/>
    </source>
</evidence>
<dbReference type="PANTHER" id="PTHR45138">
    <property type="entry name" value="REGULATORY COMPONENTS OF SENSORY TRANSDUCTION SYSTEM"/>
    <property type="match status" value="1"/>
</dbReference>
<dbReference type="InterPro" id="IPR000160">
    <property type="entry name" value="GGDEF_dom"/>
</dbReference>
<dbReference type="AlphaFoldDB" id="X1L2Z6"/>
<dbReference type="InterPro" id="IPR003660">
    <property type="entry name" value="HAMP_dom"/>
</dbReference>
<dbReference type="FunFam" id="3.30.70.270:FF:000001">
    <property type="entry name" value="Diguanylate cyclase domain protein"/>
    <property type="match status" value="1"/>
</dbReference>
<dbReference type="CDD" id="cd01949">
    <property type="entry name" value="GGDEF"/>
    <property type="match status" value="1"/>
</dbReference>
<sequence length="220" mass="25465">GTTSLDEVGQLSRAFDEMTVNLKKSREELEDYSRNLEKKVEERTKDLEIDISKRKKAEEQLEKLARIDSLIGCYNRRYGLELLDRQIKLSHRSKSPILLAFLDIDGFKAINDTFGHEEGDKVLKEVVELLKSTLREIDIICRMGGDEFLLIFPDSSLKEASLIKERLNKDLTKLNQTLKKPYKIELSVGLSEYNPDNPQSADELIRIADKKMYEEKKNKK</sequence>
<dbReference type="GO" id="GO:0052621">
    <property type="term" value="F:diguanylate cyclase activity"/>
    <property type="evidence" value="ECO:0007669"/>
    <property type="project" value="TreeGrafter"/>
</dbReference>
<feature type="coiled-coil region" evidence="1">
    <location>
        <begin position="15"/>
        <end position="46"/>
    </location>
</feature>
<name>X1L2Z6_9ZZZZ</name>
<dbReference type="PANTHER" id="PTHR45138:SF9">
    <property type="entry name" value="DIGUANYLATE CYCLASE DGCM-RELATED"/>
    <property type="match status" value="1"/>
</dbReference>
<dbReference type="SUPFAM" id="SSF55073">
    <property type="entry name" value="Nucleotide cyclase"/>
    <property type="match status" value="1"/>
</dbReference>